<dbReference type="OrthoDB" id="366290at2"/>
<reference evidence="2" key="1">
    <citation type="submission" date="2015-01" db="EMBL/GenBank/DDBJ databases">
        <authorList>
            <person name="Manzoor Shahid"/>
            <person name="Zubair Saima"/>
        </authorList>
    </citation>
    <scope>NUCLEOTIDE SEQUENCE [LARGE SCALE GENOMIC DNA]</scope>
    <source>
        <strain evidence="2">V1</strain>
    </source>
</reference>
<dbReference type="RefSeq" id="WP_052812492.1">
    <property type="nucleotide sequence ID" value="NZ_CDNC01000010.1"/>
</dbReference>
<proteinExistence type="predicted"/>
<sequence>MKRLLRSVFVVFFILGISFVSAQDSAQAVNAAAALKHLQSAAENCAQQKWQEALFQAQLGSVYDAKLADLPYIEALCYTELGYTRAAAIERAELASSLGMMWRLYDATAINILLAKLYTETLRYDEALAVLADIPYPSADSDFYTAVALYGLKRFSQAEDAIVSSLNRWAFDSRFPKLFFLQEKDRTPSAKAKRIASDIISKLYVWQDSDPEVLLYAVDFEPNTKEAVRKLKIYLNMYAQNNSTQEPYAQAFSILAALKYGIINEKTAVERFFNLTLPFKFADSQETPYRFFFTDLLVDFCKLIGDSNLRKQMAADLSTFNGVLVTDDNRDGIISSKILYTSGRPQLAEFDTDQDGIAEYTIDASYGTPTKIIGKAGAYEVDYDTYPWINTVKTKKGVYTLRPVSFAWKPVEQRSLNINLFSLTKKYTDFFTLKTKNVSGLSERELIFAAAYYEYSDDMIEGAITKTYFDKGVPISSETRINEIPYSVLYYVNGRPSQKKIDRDGDGYFETIEKYSPKGKLQIVLTDINKNKLYEYSEEYLTNGDITKKWDNDEDGTPEIVYTQFKSGNAQCRWTHPVTRQKVIVEYKQTIPAKLTANDKAEAIIKDTKFPLYWIRKPPVFSETITKKILEVFNETKAPVVSYFVEVNTVPFFAVRSGGYIFVEQLEEMQNEPDNDKI</sequence>
<organism evidence="1 2">
    <name type="scientific">Treponema phagedenis</name>
    <dbReference type="NCBI Taxonomy" id="162"/>
    <lineage>
        <taxon>Bacteria</taxon>
        <taxon>Pseudomonadati</taxon>
        <taxon>Spirochaetota</taxon>
        <taxon>Spirochaetia</taxon>
        <taxon>Spirochaetales</taxon>
        <taxon>Treponemataceae</taxon>
        <taxon>Treponema</taxon>
    </lineage>
</organism>
<accession>A0A0B7GXP3</accession>
<gene>
    <name evidence="1" type="ORF">TPHV1_180056</name>
</gene>
<name>A0A0B7GXP3_TREPH</name>
<evidence type="ECO:0000313" key="2">
    <source>
        <dbReference type="Proteomes" id="UP000042527"/>
    </source>
</evidence>
<dbReference type="AlphaFoldDB" id="A0A0B7GXP3"/>
<protein>
    <submittedName>
        <fullName evidence="1">Uncharacterized protein</fullName>
    </submittedName>
</protein>
<dbReference type="GeneID" id="57753967"/>
<dbReference type="Proteomes" id="UP000042527">
    <property type="component" value="Unassembled WGS sequence"/>
</dbReference>
<evidence type="ECO:0000313" key="1">
    <source>
        <dbReference type="EMBL" id="CEM61391.1"/>
    </source>
</evidence>
<dbReference type="EMBL" id="CDNC01000010">
    <property type="protein sequence ID" value="CEM61391.1"/>
    <property type="molecule type" value="Genomic_DNA"/>
</dbReference>
<keyword evidence="2" id="KW-1185">Reference proteome</keyword>